<evidence type="ECO:0000256" key="1">
    <source>
        <dbReference type="ARBA" id="ARBA00022574"/>
    </source>
</evidence>
<keyword evidence="1 3" id="KW-0853">WD repeat</keyword>
<dbReference type="InterPro" id="IPR036322">
    <property type="entry name" value="WD40_repeat_dom_sf"/>
</dbReference>
<dbReference type="PANTHER" id="PTHR22847">
    <property type="entry name" value="WD40 REPEAT PROTEIN"/>
    <property type="match status" value="1"/>
</dbReference>
<evidence type="ECO:0000313" key="5">
    <source>
        <dbReference type="Proteomes" id="UP000223913"/>
    </source>
</evidence>
<dbReference type="SMART" id="SM00320">
    <property type="entry name" value="WD40"/>
    <property type="match status" value="5"/>
</dbReference>
<dbReference type="PROSITE" id="PS50082">
    <property type="entry name" value="WD_REPEATS_2"/>
    <property type="match status" value="3"/>
</dbReference>
<dbReference type="AlphaFoldDB" id="A0A2D0N2N8"/>
<evidence type="ECO:0000313" key="4">
    <source>
        <dbReference type="EMBL" id="PHN02003.1"/>
    </source>
</evidence>
<dbReference type="InterPro" id="IPR015943">
    <property type="entry name" value="WD40/YVTN_repeat-like_dom_sf"/>
</dbReference>
<accession>A0A2D0N2N8</accession>
<proteinExistence type="predicted"/>
<dbReference type="PROSITE" id="PS50294">
    <property type="entry name" value="WD_REPEATS_REGION"/>
    <property type="match status" value="2"/>
</dbReference>
<organism evidence="4 5">
    <name type="scientific">Flavilitoribacter nigricans (strain ATCC 23147 / DSM 23189 / NBRC 102662 / NCIMB 1420 / SS-2)</name>
    <name type="common">Lewinella nigricans</name>
    <dbReference type="NCBI Taxonomy" id="1122177"/>
    <lineage>
        <taxon>Bacteria</taxon>
        <taxon>Pseudomonadati</taxon>
        <taxon>Bacteroidota</taxon>
        <taxon>Saprospiria</taxon>
        <taxon>Saprospirales</taxon>
        <taxon>Lewinellaceae</taxon>
        <taxon>Flavilitoribacter</taxon>
    </lineage>
</organism>
<protein>
    <submittedName>
        <fullName evidence="4">Uncharacterized protein</fullName>
    </submittedName>
</protein>
<feature type="repeat" description="WD" evidence="3">
    <location>
        <begin position="490"/>
        <end position="522"/>
    </location>
</feature>
<sequence>MVAFIPRFCGSGYTIEYSAFSSFGIKNDYNMRSYISVICVIILNLVTVNPVLAQEGCYQERKEQGRQLMENGQYVSAVVQFSIALTCPDRQQNQEIITLIQETQKRQQAHYERLVQAAEKEAASARSARADEAEARALAEQKAEEARISGRQAEALRLSLLADINRQQRNFGDALFLAYAALQLSDSITFAAARKAFVEVVKDSFSQVVPTVGNIQHMHLSEGPLPYLSFLDEAGIKVYDLKSGRLEKVGPVHSELLTIGASTVVTARTDGGNEGQLVSLRNETDHTLTAHLERLTAAAVASDDSFFVTGARDHQAIIWNKDGSIKSRLVGHEGNIYQIHISPDGQMIVTRSSDGTARVWSVEGRQVAIIGQDEGYIRNIQVMKGTPVSIITNSDKGGVKIWEQGGALRAVLPLDNSGSIQVVLQGDRLITLTANGSMSAWDIQGNATTSFSYDEKLLGAVPYGDGQLLSWSEDQRIQLWQQNGTLAQVFVGHQDILSGLSGAPSAGLILSTGRDGSTKLWDSSGQLLTEWDLQTRRVMMGHIAQQTNQIVIADQGNQRLLIMPFPDIILEQLMNNHEQFLSVNQTLLATYNIQFWP</sequence>
<gene>
    <name evidence="4" type="ORF">CRP01_34420</name>
</gene>
<dbReference type="Pfam" id="PF00400">
    <property type="entry name" value="WD40"/>
    <property type="match status" value="3"/>
</dbReference>
<dbReference type="SUPFAM" id="SSF50978">
    <property type="entry name" value="WD40 repeat-like"/>
    <property type="match status" value="1"/>
</dbReference>
<dbReference type="InterPro" id="IPR001680">
    <property type="entry name" value="WD40_rpt"/>
</dbReference>
<feature type="repeat" description="WD" evidence="3">
    <location>
        <begin position="329"/>
        <end position="370"/>
    </location>
</feature>
<dbReference type="Gene3D" id="2.130.10.10">
    <property type="entry name" value="YVTN repeat-like/Quinoprotein amine dehydrogenase"/>
    <property type="match status" value="1"/>
</dbReference>
<comment type="caution">
    <text evidence="4">The sequence shown here is derived from an EMBL/GenBank/DDBJ whole genome shotgun (WGS) entry which is preliminary data.</text>
</comment>
<feature type="repeat" description="WD" evidence="3">
    <location>
        <begin position="288"/>
        <end position="320"/>
    </location>
</feature>
<evidence type="ECO:0000256" key="2">
    <source>
        <dbReference type="ARBA" id="ARBA00022737"/>
    </source>
</evidence>
<evidence type="ECO:0000256" key="3">
    <source>
        <dbReference type="PROSITE-ProRule" id="PRU00221"/>
    </source>
</evidence>
<dbReference type="OrthoDB" id="698553at2"/>
<dbReference type="PANTHER" id="PTHR22847:SF637">
    <property type="entry name" value="WD REPEAT DOMAIN 5B"/>
    <property type="match status" value="1"/>
</dbReference>
<keyword evidence="2" id="KW-0677">Repeat</keyword>
<dbReference type="EMBL" id="PDUD01000046">
    <property type="protein sequence ID" value="PHN02003.1"/>
    <property type="molecule type" value="Genomic_DNA"/>
</dbReference>
<keyword evidence="5" id="KW-1185">Reference proteome</keyword>
<dbReference type="Proteomes" id="UP000223913">
    <property type="component" value="Unassembled WGS sequence"/>
</dbReference>
<name>A0A2D0N2N8_FLAN2</name>
<reference evidence="4 5" key="1">
    <citation type="submission" date="2017-10" db="EMBL/GenBank/DDBJ databases">
        <title>The draft genome sequence of Lewinella nigricans NBRC 102662.</title>
        <authorList>
            <person name="Wang K."/>
        </authorList>
    </citation>
    <scope>NUCLEOTIDE SEQUENCE [LARGE SCALE GENOMIC DNA]</scope>
    <source>
        <strain evidence="4 5">NBRC 102662</strain>
    </source>
</reference>